<proteinExistence type="predicted"/>
<dbReference type="Pfam" id="PF05684">
    <property type="entry name" value="DUF819"/>
    <property type="match status" value="1"/>
</dbReference>
<accession>A0A1Y1RYF1</accession>
<dbReference type="PANTHER" id="PTHR34289:SF8">
    <property type="entry name" value="DUF819 DOMAIN-CONTAINING PROTEIN"/>
    <property type="match status" value="1"/>
</dbReference>
<evidence type="ECO:0008006" key="4">
    <source>
        <dbReference type="Google" id="ProtNLM"/>
    </source>
</evidence>
<feature type="transmembrane region" description="Helical" evidence="1">
    <location>
        <begin position="352"/>
        <end position="377"/>
    </location>
</feature>
<evidence type="ECO:0000313" key="3">
    <source>
        <dbReference type="Proteomes" id="UP000192343"/>
    </source>
</evidence>
<dbReference type="STRING" id="1963862.B4O97_11290"/>
<dbReference type="PANTHER" id="PTHR34289">
    <property type="entry name" value="PROTEIN, PUTATIVE (DUF819)-RELATED"/>
    <property type="match status" value="1"/>
</dbReference>
<keyword evidence="1" id="KW-0812">Transmembrane</keyword>
<dbReference type="AlphaFoldDB" id="A0A1Y1RYF1"/>
<dbReference type="OrthoDB" id="653763at2"/>
<evidence type="ECO:0000313" key="2">
    <source>
        <dbReference type="EMBL" id="ORC34914.1"/>
    </source>
</evidence>
<feature type="transmembrane region" description="Helical" evidence="1">
    <location>
        <begin position="268"/>
        <end position="284"/>
    </location>
</feature>
<protein>
    <recommendedName>
        <fullName evidence="4">DUF819 domain-containing protein</fullName>
    </recommendedName>
</protein>
<feature type="transmembrane region" description="Helical" evidence="1">
    <location>
        <begin position="208"/>
        <end position="233"/>
    </location>
</feature>
<name>A0A1Y1RYF1_9SPIO</name>
<dbReference type="InterPro" id="IPR008537">
    <property type="entry name" value="DUF819"/>
</dbReference>
<feature type="transmembrane region" description="Helical" evidence="1">
    <location>
        <begin position="239"/>
        <end position="256"/>
    </location>
</feature>
<dbReference type="RefSeq" id="WP_083050907.1">
    <property type="nucleotide sequence ID" value="NZ_MWQY01000011.1"/>
</dbReference>
<keyword evidence="1" id="KW-1133">Transmembrane helix</keyword>
<keyword evidence="3" id="KW-1185">Reference proteome</keyword>
<dbReference type="Proteomes" id="UP000192343">
    <property type="component" value="Unassembled WGS sequence"/>
</dbReference>
<feature type="transmembrane region" description="Helical" evidence="1">
    <location>
        <begin position="6"/>
        <end position="27"/>
    </location>
</feature>
<dbReference type="EMBL" id="MWQY01000011">
    <property type="protein sequence ID" value="ORC34914.1"/>
    <property type="molecule type" value="Genomic_DNA"/>
</dbReference>
<reference evidence="2 3" key="1">
    <citation type="submission" date="2017-03" db="EMBL/GenBank/DDBJ databases">
        <title>Draft Genome sequence of Marispirochaeta sp. strain JC444.</title>
        <authorList>
            <person name="Shivani Y."/>
            <person name="Subhash Y."/>
            <person name="Sasikala C."/>
            <person name="Ramana C."/>
        </authorList>
    </citation>
    <scope>NUCLEOTIDE SEQUENCE [LARGE SCALE GENOMIC DNA]</scope>
    <source>
        <strain evidence="2 3">JC444</strain>
    </source>
</reference>
<organism evidence="2 3">
    <name type="scientific">Marispirochaeta aestuarii</name>
    <dbReference type="NCBI Taxonomy" id="1963862"/>
    <lineage>
        <taxon>Bacteria</taxon>
        <taxon>Pseudomonadati</taxon>
        <taxon>Spirochaetota</taxon>
        <taxon>Spirochaetia</taxon>
        <taxon>Spirochaetales</taxon>
        <taxon>Spirochaetaceae</taxon>
        <taxon>Marispirochaeta</taxon>
    </lineage>
</organism>
<feature type="transmembrane region" description="Helical" evidence="1">
    <location>
        <begin position="34"/>
        <end position="50"/>
    </location>
</feature>
<feature type="transmembrane region" description="Helical" evidence="1">
    <location>
        <begin position="296"/>
        <end position="314"/>
    </location>
</feature>
<evidence type="ECO:0000256" key="1">
    <source>
        <dbReference type="SAM" id="Phobius"/>
    </source>
</evidence>
<feature type="transmembrane region" description="Helical" evidence="1">
    <location>
        <begin position="150"/>
        <end position="171"/>
    </location>
</feature>
<comment type="caution">
    <text evidence="2">The sequence shown here is derived from an EMBL/GenBank/DDBJ whole genome shotgun (WGS) entry which is preliminary data.</text>
</comment>
<feature type="transmembrane region" description="Helical" evidence="1">
    <location>
        <begin position="88"/>
        <end position="110"/>
    </location>
</feature>
<keyword evidence="1" id="KW-0472">Membrane</keyword>
<sequence length="380" mass="40235">MVAFGITALYVFIPLGIVIFVETSSIVRRVRPIILCYIVGILIGNSGLLPEGSFPVLDAISTVTVALSLPLMLISLDLSRWRELTGRAGLSMAFAFFAIMSSSAVCFLLFGSGIDESAKIAGLLVGVYTGGTPNMAALQRALQVNTESYLAVHTADVLVGGVYLLFLLTLGRRIIRKILPRYRDSYTEGREIEPLSLKALRTMITDRAGGSVMASLGVALGIVVLGGAFSLFFPGEASTVAAILGITSIAIGASFIPRIRELPHSFKIGEYVILVFCAAVGSMADFTKLLTTIPSVLGYVTAALGISILIHLLLCRIFGVDADTMMITSTSAIYSPPFVSAVAISLNNRNLIFPGITTGIIGYAAGNYLGVLLARLLTLV</sequence>
<gene>
    <name evidence="2" type="ORF">B4O97_11290</name>
</gene>
<feature type="transmembrane region" description="Helical" evidence="1">
    <location>
        <begin position="56"/>
        <end position="76"/>
    </location>
</feature>